<comment type="subunit">
    <text evidence="3 15">Homodimer.</text>
</comment>
<dbReference type="InterPro" id="IPR000111">
    <property type="entry name" value="Glyco_hydro_27/36_CS"/>
</dbReference>
<evidence type="ECO:0000256" key="12">
    <source>
        <dbReference type="ARBA" id="ARBA00036913"/>
    </source>
</evidence>
<sequence length="371" mass="41761">MADRLAEDGWRELGYEYINMDDCWSAKQRDAAGQLVPDPKRFPSGIKALADYVHARGLKLGIYGDLGIFTCGGYPGTMLEHVKQDAQTFAAWGVDMLKLDGIPRNGKGFERHRPPHCLLLQLASISRGSSPKVNYTILAEICNLWRNYDDIQDSWDSVLSIVDWFFTNQDVLQPAAGPGHWNDPDMLIIGNFGLSYEQSRSQMALWTVMAAPLLMSTDLRTISPSAKEILQNRLMIQINQDPLGIQGRRIVKEKSHIEVFLRPLSQAASALVFFSRRTDMPFRYTTSLAKLHFPEDAVYEVQDVYVGKIIGTLKTADNFSVIINPSGVVMWTKSSWRHNGGPMQWGFACRPDPVANPRGYCTLGRLPMEEF</sequence>
<evidence type="ECO:0000256" key="2">
    <source>
        <dbReference type="ARBA" id="ARBA00009743"/>
    </source>
</evidence>
<dbReference type="GO" id="GO:0004557">
    <property type="term" value="F:alpha-galactosidase activity"/>
    <property type="evidence" value="ECO:0007669"/>
    <property type="project" value="TreeGrafter"/>
</dbReference>
<dbReference type="Pfam" id="PF16499">
    <property type="entry name" value="Melibiase_2"/>
    <property type="match status" value="2"/>
</dbReference>
<comment type="function">
    <text evidence="13">Removes terminal alpha-N-acetylgalactosamine residues from glycolipids and glycopeptides. Required for the breakdown of glycolipids.</text>
</comment>
<evidence type="ECO:0000256" key="5">
    <source>
        <dbReference type="ARBA" id="ARBA00023098"/>
    </source>
</evidence>
<dbReference type="PRINTS" id="PR00740">
    <property type="entry name" value="GLHYDRLASE27"/>
</dbReference>
<comment type="catalytic activity">
    <reaction evidence="14">
        <text>a globoside IV3GalNAc-Gb4Cer + H2O = N-acetyl-alpha-D-galactosamine + a globoside Gb4Cer</text>
        <dbReference type="Rhea" id="RHEA:48412"/>
        <dbReference type="ChEBI" id="CHEBI:15377"/>
        <dbReference type="ChEBI" id="CHEBI:40356"/>
        <dbReference type="ChEBI" id="CHEBI:88167"/>
        <dbReference type="ChEBI" id="CHEBI:90400"/>
    </reaction>
    <physiologicalReaction direction="left-to-right" evidence="14">
        <dbReference type="Rhea" id="RHEA:48413"/>
    </physiologicalReaction>
</comment>
<dbReference type="EC" id="3.2.1.-" evidence="15"/>
<keyword evidence="18" id="KW-1185">Reference proteome</keyword>
<gene>
    <name evidence="17" type="ORF">DUI87_20570</name>
</gene>
<dbReference type="InterPro" id="IPR017853">
    <property type="entry name" value="GH"/>
</dbReference>
<dbReference type="EMBL" id="QRBI01000131">
    <property type="protein sequence ID" value="RMC03373.1"/>
    <property type="molecule type" value="Genomic_DNA"/>
</dbReference>
<feature type="domain" description="Alpha galactosidase A C-terminal" evidence="16">
    <location>
        <begin position="244"/>
        <end position="327"/>
    </location>
</feature>
<evidence type="ECO:0000256" key="3">
    <source>
        <dbReference type="ARBA" id="ARBA00011738"/>
    </source>
</evidence>
<dbReference type="GO" id="GO:0005764">
    <property type="term" value="C:lysosome"/>
    <property type="evidence" value="ECO:0007669"/>
    <property type="project" value="UniProtKB-SubCell"/>
</dbReference>
<protein>
    <recommendedName>
        <fullName evidence="15">Alpha-galactosidase</fullName>
        <ecNumber evidence="15">3.2.1.-</ecNumber>
    </recommendedName>
</protein>
<evidence type="ECO:0000256" key="15">
    <source>
        <dbReference type="RuleBase" id="RU361168"/>
    </source>
</evidence>
<evidence type="ECO:0000256" key="10">
    <source>
        <dbReference type="ARBA" id="ARBA00036776"/>
    </source>
</evidence>
<comment type="catalytic activity">
    <reaction evidence="12">
        <text>a neolactoside IV(3)-alpha-GalNAc,IV(2)-alpha-Fuc-nLc4Cer(d18:1(4E)) + H2O = a neolactoside IV(2)-alpha-Fuc-nLc4Cer(d18:1(4E)) + N-acetyl-alpha-D-galactosamine</text>
        <dbReference type="Rhea" id="RHEA:48212"/>
        <dbReference type="ChEBI" id="CHEBI:15377"/>
        <dbReference type="ChEBI" id="CHEBI:28471"/>
        <dbReference type="ChEBI" id="CHEBI:28691"/>
        <dbReference type="ChEBI" id="CHEBI:40356"/>
    </reaction>
    <physiologicalReaction direction="left-to-right" evidence="12">
        <dbReference type="Rhea" id="RHEA:48213"/>
    </physiologicalReaction>
</comment>
<dbReference type="FunFam" id="3.20.20.70:FF:000197">
    <property type="entry name" value="Alpha-galactosidase"/>
    <property type="match status" value="1"/>
</dbReference>
<dbReference type="Gene3D" id="2.60.40.1180">
    <property type="entry name" value="Golgi alpha-mannosidase II"/>
    <property type="match status" value="1"/>
</dbReference>
<dbReference type="InterPro" id="IPR013785">
    <property type="entry name" value="Aldolase_TIM"/>
</dbReference>
<name>A0A3M0JQV6_HIRRU</name>
<dbReference type="InterPro" id="IPR002241">
    <property type="entry name" value="Glyco_hydro_27"/>
</dbReference>
<comment type="catalytic activity">
    <reaction evidence="10">
        <text>a neolactoside IV(3)-alpha-GalNAc,IV(2)-alpha-Fuc-nLc4Cer(d18:0) + H2O = a neolactoside IV(2)-alpha-Fuc-nLc4Cer(d18:0) + N-acetyl-alpha-D-galactosamine</text>
        <dbReference type="Rhea" id="RHEA:49304"/>
        <dbReference type="ChEBI" id="CHEBI:15377"/>
        <dbReference type="ChEBI" id="CHEBI:40356"/>
        <dbReference type="ChEBI" id="CHEBI:91118"/>
        <dbReference type="ChEBI" id="CHEBI:91119"/>
    </reaction>
    <physiologicalReaction direction="left-to-right" evidence="10">
        <dbReference type="Rhea" id="RHEA:49305"/>
    </physiologicalReaction>
</comment>
<dbReference type="GO" id="GO:0008456">
    <property type="term" value="F:alpha-N-acetylgalactosaminidase activity"/>
    <property type="evidence" value="ECO:0007669"/>
    <property type="project" value="UniProtKB-EC"/>
</dbReference>
<dbReference type="GO" id="GO:0006629">
    <property type="term" value="P:lipid metabolic process"/>
    <property type="evidence" value="ECO:0007669"/>
    <property type="project" value="UniProtKB-KW"/>
</dbReference>
<organism evidence="17 18">
    <name type="scientific">Hirundo rustica rustica</name>
    <dbReference type="NCBI Taxonomy" id="333673"/>
    <lineage>
        <taxon>Eukaryota</taxon>
        <taxon>Metazoa</taxon>
        <taxon>Chordata</taxon>
        <taxon>Craniata</taxon>
        <taxon>Vertebrata</taxon>
        <taxon>Euteleostomi</taxon>
        <taxon>Archelosauria</taxon>
        <taxon>Archosauria</taxon>
        <taxon>Dinosauria</taxon>
        <taxon>Saurischia</taxon>
        <taxon>Theropoda</taxon>
        <taxon>Coelurosauria</taxon>
        <taxon>Aves</taxon>
        <taxon>Neognathae</taxon>
        <taxon>Neoaves</taxon>
        <taxon>Telluraves</taxon>
        <taxon>Australaves</taxon>
        <taxon>Passeriformes</taxon>
        <taxon>Sylvioidea</taxon>
        <taxon>Hirundinidae</taxon>
        <taxon>Hirundo</taxon>
    </lineage>
</organism>
<evidence type="ECO:0000313" key="18">
    <source>
        <dbReference type="Proteomes" id="UP000269221"/>
    </source>
</evidence>
<evidence type="ECO:0000259" key="16">
    <source>
        <dbReference type="Pfam" id="PF17450"/>
    </source>
</evidence>
<comment type="similarity">
    <text evidence="2 15">Belongs to the glycosyl hydrolase 27 family.</text>
</comment>
<accession>A0A3M0JQV6</accession>
<dbReference type="Proteomes" id="UP000269221">
    <property type="component" value="Unassembled WGS sequence"/>
</dbReference>
<dbReference type="InterPro" id="IPR035373">
    <property type="entry name" value="Melibiase/NAGA_C"/>
</dbReference>
<reference evidence="17 18" key="1">
    <citation type="submission" date="2018-07" db="EMBL/GenBank/DDBJ databases">
        <title>A high quality draft genome assembly of the barn swallow (H. rustica rustica).</title>
        <authorList>
            <person name="Formenti G."/>
            <person name="Chiara M."/>
            <person name="Poveda L."/>
            <person name="Francoijs K.-J."/>
            <person name="Bonisoli-Alquati A."/>
            <person name="Canova L."/>
            <person name="Gianfranceschi L."/>
            <person name="Horner D.S."/>
            <person name="Saino N."/>
        </authorList>
    </citation>
    <scope>NUCLEOTIDE SEQUENCE [LARGE SCALE GENOMIC DNA]</scope>
    <source>
        <strain evidence="17">Chelidonia</strain>
        <tissue evidence="17">Blood</tissue>
    </source>
</reference>
<evidence type="ECO:0000256" key="9">
    <source>
        <dbReference type="ARBA" id="ARBA00023295"/>
    </source>
</evidence>
<evidence type="ECO:0000256" key="13">
    <source>
        <dbReference type="ARBA" id="ARBA00037431"/>
    </source>
</evidence>
<dbReference type="GO" id="GO:0016139">
    <property type="term" value="P:glycoside catabolic process"/>
    <property type="evidence" value="ECO:0007669"/>
    <property type="project" value="TreeGrafter"/>
</dbReference>
<evidence type="ECO:0000313" key="17">
    <source>
        <dbReference type="EMBL" id="RMC03373.1"/>
    </source>
</evidence>
<dbReference type="OrthoDB" id="5795902at2759"/>
<dbReference type="STRING" id="333673.A0A3M0JQV6"/>
<comment type="catalytic activity">
    <reaction evidence="11">
        <text>Cleavage of non-reducing alpha-(1-&gt;3)-N-acetylgalactosamine residues from human blood group A and AB mucin glycoproteins, Forssman hapten and blood group A lacto series glycolipids.</text>
        <dbReference type="EC" id="3.2.1.49"/>
    </reaction>
</comment>
<dbReference type="GO" id="GO:0009311">
    <property type="term" value="P:oligosaccharide metabolic process"/>
    <property type="evidence" value="ECO:0007669"/>
    <property type="project" value="TreeGrafter"/>
</dbReference>
<evidence type="ECO:0000256" key="11">
    <source>
        <dbReference type="ARBA" id="ARBA00036875"/>
    </source>
</evidence>
<evidence type="ECO:0000256" key="14">
    <source>
        <dbReference type="ARBA" id="ARBA00048850"/>
    </source>
</evidence>
<comment type="caution">
    <text evidence="17">The sequence shown here is derived from an EMBL/GenBank/DDBJ whole genome shotgun (WGS) entry which is preliminary data.</text>
</comment>
<keyword evidence="6 15" id="KW-1015">Disulfide bond</keyword>
<dbReference type="SUPFAM" id="SSF51011">
    <property type="entry name" value="Glycosyl hydrolase domain"/>
    <property type="match status" value="1"/>
</dbReference>
<keyword evidence="4 15" id="KW-0378">Hydrolase</keyword>
<keyword evidence="8" id="KW-0458">Lysosome</keyword>
<dbReference type="PANTHER" id="PTHR11452:SF25">
    <property type="entry name" value="ALPHA-N-ACETYLGALACTOSAMINIDASE"/>
    <property type="match status" value="1"/>
</dbReference>
<evidence type="ECO:0000256" key="4">
    <source>
        <dbReference type="ARBA" id="ARBA00022801"/>
    </source>
</evidence>
<evidence type="ECO:0000256" key="7">
    <source>
        <dbReference type="ARBA" id="ARBA00023180"/>
    </source>
</evidence>
<dbReference type="SUPFAM" id="SSF51445">
    <property type="entry name" value="(Trans)glycosidases"/>
    <property type="match status" value="1"/>
</dbReference>
<dbReference type="AlphaFoldDB" id="A0A3M0JQV6"/>
<evidence type="ECO:0000256" key="6">
    <source>
        <dbReference type="ARBA" id="ARBA00023157"/>
    </source>
</evidence>
<proteinExistence type="inferred from homology"/>
<dbReference type="CDD" id="cd14792">
    <property type="entry name" value="GH27"/>
    <property type="match status" value="1"/>
</dbReference>
<dbReference type="PANTHER" id="PTHR11452">
    <property type="entry name" value="ALPHA-GALACTOSIDASE/ALPHA-N-ACETYLGALACTOSAMINIDASE"/>
    <property type="match status" value="1"/>
</dbReference>
<dbReference type="PROSITE" id="PS00512">
    <property type="entry name" value="ALPHA_GALACTOSIDASE"/>
    <property type="match status" value="1"/>
</dbReference>
<keyword evidence="5" id="KW-0443">Lipid metabolism</keyword>
<keyword evidence="9 15" id="KW-0326">Glycosidase</keyword>
<dbReference type="Pfam" id="PF17450">
    <property type="entry name" value="Melibiase_2_C"/>
    <property type="match status" value="1"/>
</dbReference>
<comment type="subcellular location">
    <subcellularLocation>
        <location evidence="1">Lysosome</location>
    </subcellularLocation>
</comment>
<dbReference type="Gene3D" id="3.20.20.70">
    <property type="entry name" value="Aldolase class I"/>
    <property type="match status" value="1"/>
</dbReference>
<evidence type="ECO:0000256" key="1">
    <source>
        <dbReference type="ARBA" id="ARBA00004371"/>
    </source>
</evidence>
<keyword evidence="7" id="KW-0325">Glycoprotein</keyword>
<evidence type="ECO:0000256" key="8">
    <source>
        <dbReference type="ARBA" id="ARBA00023228"/>
    </source>
</evidence>
<dbReference type="InterPro" id="IPR013780">
    <property type="entry name" value="Glyco_hydro_b"/>
</dbReference>